<evidence type="ECO:0000313" key="2">
    <source>
        <dbReference type="EMBL" id="SFR19276.1"/>
    </source>
</evidence>
<dbReference type="SUPFAM" id="SSF53756">
    <property type="entry name" value="UDP-Glycosyltransferase/glycogen phosphorylase"/>
    <property type="match status" value="1"/>
</dbReference>
<keyword evidence="2" id="KW-0808">Transferase</keyword>
<feature type="domain" description="Glycosyltransferase subfamily 4-like N-terminal" evidence="1">
    <location>
        <begin position="114"/>
        <end position="192"/>
    </location>
</feature>
<keyword evidence="3" id="KW-1185">Reference proteome</keyword>
<dbReference type="STRING" id="871652.SAMN04515673_11620"/>
<dbReference type="Gene3D" id="3.40.50.2000">
    <property type="entry name" value="Glycogen Phosphorylase B"/>
    <property type="match status" value="2"/>
</dbReference>
<dbReference type="EMBL" id="FOYI01000016">
    <property type="protein sequence ID" value="SFR19276.1"/>
    <property type="molecule type" value="Genomic_DNA"/>
</dbReference>
<gene>
    <name evidence="2" type="ORF">SAMN04515673_11620</name>
</gene>
<name>A0A1I6ENB3_9RHOB</name>
<dbReference type="GO" id="GO:0016757">
    <property type="term" value="F:glycosyltransferase activity"/>
    <property type="evidence" value="ECO:0007669"/>
    <property type="project" value="UniProtKB-ARBA"/>
</dbReference>
<dbReference type="AlphaFoldDB" id="A0A1I6ENB3"/>
<dbReference type="Proteomes" id="UP000199302">
    <property type="component" value="Unassembled WGS sequence"/>
</dbReference>
<proteinExistence type="predicted"/>
<accession>A0A1I6ENB3</accession>
<sequence length="387" mass="41066">MSSRSDPDTAQDAAAFAARLQDDHARRRQGRQILRTAAWKAAHPRGRVVLFGPAVFENPYQTLLYSAFGGRVVPASPQRAPLYRRLGLADVYHLHWDEFHLAPEPGPGSDGARPDYCAPLAAFRARGGRLVWTVHNAEAHSGMTPERAALFEAGRAFLGREADLIHVHSAQARELICERYGADPARVALLPHPAYTGWYSAPAPGANVPAARFLAFGAFRENKGLDLILEGARRAAQQTDLGGLHIAGRGAERATEIAPGISAEGVALQLSPGFVPDTAIAGLFSAAEFCVFGFSSILTSGSLMLALTFGTVPIVPDLPAMRAVLPAPFRPLFFAPGDAADLARVMAAAAAMPGEQRAALRAEALGLAQTLHPRTVSARLEAAIAAL</sequence>
<evidence type="ECO:0000313" key="3">
    <source>
        <dbReference type="Proteomes" id="UP000199302"/>
    </source>
</evidence>
<protein>
    <submittedName>
        <fullName evidence="2">Glycosyltransferase involved in cell wall bisynthesis</fullName>
    </submittedName>
</protein>
<dbReference type="Pfam" id="PF13439">
    <property type="entry name" value="Glyco_transf_4"/>
    <property type="match status" value="1"/>
</dbReference>
<evidence type="ECO:0000259" key="1">
    <source>
        <dbReference type="Pfam" id="PF13439"/>
    </source>
</evidence>
<reference evidence="2 3" key="1">
    <citation type="submission" date="2016-10" db="EMBL/GenBank/DDBJ databases">
        <authorList>
            <person name="de Groot N.N."/>
        </authorList>
    </citation>
    <scope>NUCLEOTIDE SEQUENCE [LARGE SCALE GENOMIC DNA]</scope>
    <source>
        <strain evidence="3">KMM 9023,NRIC 0796,JCM 17311,KCTC 23692</strain>
    </source>
</reference>
<dbReference type="RefSeq" id="WP_177220572.1">
    <property type="nucleotide sequence ID" value="NZ_FOYI01000016.1"/>
</dbReference>
<dbReference type="InterPro" id="IPR028098">
    <property type="entry name" value="Glyco_trans_4-like_N"/>
</dbReference>
<organism evidence="2 3">
    <name type="scientific">Poseidonocella sedimentorum</name>
    <dbReference type="NCBI Taxonomy" id="871652"/>
    <lineage>
        <taxon>Bacteria</taxon>
        <taxon>Pseudomonadati</taxon>
        <taxon>Pseudomonadota</taxon>
        <taxon>Alphaproteobacteria</taxon>
        <taxon>Rhodobacterales</taxon>
        <taxon>Roseobacteraceae</taxon>
        <taxon>Poseidonocella</taxon>
    </lineage>
</organism>